<dbReference type="Gene3D" id="3.40.50.2000">
    <property type="entry name" value="Glycogen Phosphorylase B"/>
    <property type="match status" value="2"/>
</dbReference>
<dbReference type="InterPro" id="IPR050194">
    <property type="entry name" value="Glycosyltransferase_grp1"/>
</dbReference>
<dbReference type="InterPro" id="IPR028098">
    <property type="entry name" value="Glyco_trans_4-like_N"/>
</dbReference>
<dbReference type="PANTHER" id="PTHR45947">
    <property type="entry name" value="SULFOQUINOVOSYL TRANSFERASE SQD2"/>
    <property type="match status" value="1"/>
</dbReference>
<dbReference type="AlphaFoldDB" id="A0A7Y9FP15"/>
<evidence type="ECO:0000259" key="2">
    <source>
        <dbReference type="Pfam" id="PF13439"/>
    </source>
</evidence>
<keyword evidence="4" id="KW-1185">Reference proteome</keyword>
<evidence type="ECO:0000313" key="4">
    <source>
        <dbReference type="Proteomes" id="UP000517753"/>
    </source>
</evidence>
<evidence type="ECO:0000313" key="3">
    <source>
        <dbReference type="EMBL" id="NYD89686.1"/>
    </source>
</evidence>
<proteinExistence type="predicted"/>
<accession>A0A7Y9FP15</accession>
<reference evidence="3 4" key="1">
    <citation type="submission" date="2020-08" db="EMBL/GenBank/DDBJ databases">
        <title>The Agave Microbiome: Exploring the role of microbial communities in plant adaptations to desert environments.</title>
        <authorList>
            <person name="Partida-Martinez L.P."/>
        </authorList>
    </citation>
    <scope>NUCLEOTIDE SEQUENCE [LARGE SCALE GENOMIC DNA]</scope>
    <source>
        <strain evidence="3 4">AS2.3</strain>
    </source>
</reference>
<feature type="domain" description="Glycosyltransferase subfamily 4-like N-terminal" evidence="2">
    <location>
        <begin position="21"/>
        <end position="200"/>
    </location>
</feature>
<comment type="caution">
    <text evidence="3">The sequence shown here is derived from an EMBL/GenBank/DDBJ whole genome shotgun (WGS) entry which is preliminary data.</text>
</comment>
<dbReference type="InterPro" id="IPR001296">
    <property type="entry name" value="Glyco_trans_1"/>
</dbReference>
<sequence length="402" mass="42466">MVRVLTLSTLFPDATRPNFGVFVERQTRGLAAADGVEVRVVAPIGLPPGPLARIQHADKLTLPQREQWKGLDVYRPRFASIPAVRGRWHVDRLVRALTPLLDQIRADFPFDVIDASFFFPDGPAAVVLGKRYGVPVSIKARGADIHHWGRQRPTATQVIAAAQAADGLLAVSASMRDDMAALGMPADRIRVHHTGVDLDRFRPVEDRSVAKAALGLAGPLVLSLGALIPRKGHDLVIEAVAALPDVSLAIAGNGPERDRLIARGAELGLGDRLHMLGSVPHGDLPAICAAADVMALASASEGLANAWIEALACGTPIVISDAGGARELVTSRAAGRIVPRDAGAFATAIAELLAAPPEPKAVRASALPFTWEANTAALVDHLCGLVARYRRDAVPMPQASRG</sequence>
<organism evidence="3 4">
    <name type="scientific">Sphingomonas melonis</name>
    <dbReference type="NCBI Taxonomy" id="152682"/>
    <lineage>
        <taxon>Bacteria</taxon>
        <taxon>Pseudomonadati</taxon>
        <taxon>Pseudomonadota</taxon>
        <taxon>Alphaproteobacteria</taxon>
        <taxon>Sphingomonadales</taxon>
        <taxon>Sphingomonadaceae</taxon>
        <taxon>Sphingomonas</taxon>
    </lineage>
</organism>
<gene>
    <name evidence="3" type="ORF">HD841_001466</name>
</gene>
<keyword evidence="3" id="KW-0808">Transferase</keyword>
<dbReference type="Pfam" id="PF00534">
    <property type="entry name" value="Glycos_transf_1"/>
    <property type="match status" value="1"/>
</dbReference>
<dbReference type="SUPFAM" id="SSF53756">
    <property type="entry name" value="UDP-Glycosyltransferase/glycogen phosphorylase"/>
    <property type="match status" value="1"/>
</dbReference>
<dbReference type="Proteomes" id="UP000517753">
    <property type="component" value="Unassembled WGS sequence"/>
</dbReference>
<evidence type="ECO:0000259" key="1">
    <source>
        <dbReference type="Pfam" id="PF00534"/>
    </source>
</evidence>
<dbReference type="GO" id="GO:0016758">
    <property type="term" value="F:hexosyltransferase activity"/>
    <property type="evidence" value="ECO:0007669"/>
    <property type="project" value="TreeGrafter"/>
</dbReference>
<dbReference type="PANTHER" id="PTHR45947:SF3">
    <property type="entry name" value="SULFOQUINOVOSYL TRANSFERASE SQD2"/>
    <property type="match status" value="1"/>
</dbReference>
<name>A0A7Y9FP15_9SPHN</name>
<feature type="domain" description="Glycosyl transferase family 1" evidence="1">
    <location>
        <begin position="218"/>
        <end position="363"/>
    </location>
</feature>
<dbReference type="RefSeq" id="WP_179508211.1">
    <property type="nucleotide sequence ID" value="NZ_JACCBY010000002.1"/>
</dbReference>
<dbReference type="Pfam" id="PF13439">
    <property type="entry name" value="Glyco_transf_4"/>
    <property type="match status" value="1"/>
</dbReference>
<dbReference type="EMBL" id="JACCBY010000002">
    <property type="protein sequence ID" value="NYD89686.1"/>
    <property type="molecule type" value="Genomic_DNA"/>
</dbReference>
<protein>
    <submittedName>
        <fullName evidence="3">Glycosyltransferase involved in cell wall biosynthesis</fullName>
    </submittedName>
</protein>